<sequence>MSAMVEVERPTELQVLIDTQLGRMFRNSQRIPRESGTFRGISTAYEMCCMEVPETTN</sequence>
<organism evidence="1 2">
    <name type="scientific">Phaeosphaeria nodorum (strain SN15 / ATCC MYA-4574 / FGSC 10173)</name>
    <name type="common">Glume blotch fungus</name>
    <name type="synonym">Parastagonospora nodorum</name>
    <dbReference type="NCBI Taxonomy" id="321614"/>
    <lineage>
        <taxon>Eukaryota</taxon>
        <taxon>Fungi</taxon>
        <taxon>Dikarya</taxon>
        <taxon>Ascomycota</taxon>
        <taxon>Pezizomycotina</taxon>
        <taxon>Dothideomycetes</taxon>
        <taxon>Pleosporomycetidae</taxon>
        <taxon>Pleosporales</taxon>
        <taxon>Pleosporineae</taxon>
        <taxon>Phaeosphaeriaceae</taxon>
        <taxon>Parastagonospora</taxon>
    </lineage>
</organism>
<dbReference type="EMBL" id="CH445326">
    <property type="protein sequence ID" value="EAT91319.1"/>
    <property type="molecule type" value="Genomic_DNA"/>
</dbReference>
<dbReference type="AlphaFoldDB" id="Q0V2U4"/>
<gene>
    <name evidence="1" type="ORF">SNOG_01670</name>
</gene>
<evidence type="ECO:0000313" key="2">
    <source>
        <dbReference type="Proteomes" id="UP000001055"/>
    </source>
</evidence>
<name>Q0V2U4_PHANO</name>
<evidence type="ECO:0000313" key="1">
    <source>
        <dbReference type="EMBL" id="EAT91319.1"/>
    </source>
</evidence>
<dbReference type="InParanoid" id="Q0V2U4"/>
<dbReference type="RefSeq" id="XP_001792306.1">
    <property type="nucleotide sequence ID" value="XM_001792254.1"/>
</dbReference>
<dbReference type="GeneID" id="5969151"/>
<dbReference type="KEGG" id="pno:SNOG_01670"/>
<protein>
    <submittedName>
        <fullName evidence="1">Uncharacterized protein</fullName>
    </submittedName>
</protein>
<proteinExistence type="predicted"/>
<dbReference type="Proteomes" id="UP000001055">
    <property type="component" value="Unassembled WGS sequence"/>
</dbReference>
<accession>Q0V2U4</accession>
<reference evidence="2" key="1">
    <citation type="journal article" date="2007" name="Plant Cell">
        <title>Dothideomycete-plant interactions illuminated by genome sequencing and EST analysis of the wheat pathogen Stagonospora nodorum.</title>
        <authorList>
            <person name="Hane J.K."/>
            <person name="Lowe R.G."/>
            <person name="Solomon P.S."/>
            <person name="Tan K.C."/>
            <person name="Schoch C.L."/>
            <person name="Spatafora J.W."/>
            <person name="Crous P.W."/>
            <person name="Kodira C."/>
            <person name="Birren B.W."/>
            <person name="Galagan J.E."/>
            <person name="Torriani S.F."/>
            <person name="McDonald B.A."/>
            <person name="Oliver R.P."/>
        </authorList>
    </citation>
    <scope>NUCLEOTIDE SEQUENCE [LARGE SCALE GENOMIC DNA]</scope>
    <source>
        <strain evidence="2">SN15 / ATCC MYA-4574 / FGSC 10173</strain>
    </source>
</reference>